<name>A0A8H4VPU0_9AGAR</name>
<dbReference type="EMBL" id="JAACJL010000017">
    <property type="protein sequence ID" value="KAF4618506.1"/>
    <property type="molecule type" value="Genomic_DNA"/>
</dbReference>
<feature type="domain" description="F-box" evidence="1">
    <location>
        <begin position="78"/>
        <end position="143"/>
    </location>
</feature>
<dbReference type="Pfam" id="PF12937">
    <property type="entry name" value="F-box-like"/>
    <property type="match status" value="1"/>
</dbReference>
<accession>A0A8H4VPU0</accession>
<organism evidence="2 3">
    <name type="scientific">Agrocybe pediades</name>
    <dbReference type="NCBI Taxonomy" id="84607"/>
    <lineage>
        <taxon>Eukaryota</taxon>
        <taxon>Fungi</taxon>
        <taxon>Dikarya</taxon>
        <taxon>Basidiomycota</taxon>
        <taxon>Agaricomycotina</taxon>
        <taxon>Agaricomycetes</taxon>
        <taxon>Agaricomycetidae</taxon>
        <taxon>Agaricales</taxon>
        <taxon>Agaricineae</taxon>
        <taxon>Strophariaceae</taxon>
        <taxon>Agrocybe</taxon>
    </lineage>
</organism>
<evidence type="ECO:0000259" key="1">
    <source>
        <dbReference type="Pfam" id="PF12937"/>
    </source>
</evidence>
<comment type="caution">
    <text evidence="2">The sequence shown here is derived from an EMBL/GenBank/DDBJ whole genome shotgun (WGS) entry which is preliminary data.</text>
</comment>
<keyword evidence="3" id="KW-1185">Reference proteome</keyword>
<dbReference type="InterPro" id="IPR032675">
    <property type="entry name" value="LRR_dom_sf"/>
</dbReference>
<evidence type="ECO:0000313" key="2">
    <source>
        <dbReference type="EMBL" id="KAF4618506.1"/>
    </source>
</evidence>
<proteinExistence type="predicted"/>
<dbReference type="InterPro" id="IPR001810">
    <property type="entry name" value="F-box_dom"/>
</dbReference>
<dbReference type="AlphaFoldDB" id="A0A8H4VPU0"/>
<evidence type="ECO:0000313" key="3">
    <source>
        <dbReference type="Proteomes" id="UP000521872"/>
    </source>
</evidence>
<gene>
    <name evidence="2" type="ORF">D9613_009763</name>
</gene>
<reference evidence="2 3" key="1">
    <citation type="submission" date="2019-12" db="EMBL/GenBank/DDBJ databases">
        <authorList>
            <person name="Floudas D."/>
            <person name="Bentzer J."/>
            <person name="Ahren D."/>
            <person name="Johansson T."/>
            <person name="Persson P."/>
            <person name="Tunlid A."/>
        </authorList>
    </citation>
    <scope>NUCLEOTIDE SEQUENCE [LARGE SCALE GENOMIC DNA]</scope>
    <source>
        <strain evidence="2 3">CBS 102.39</strain>
    </source>
</reference>
<protein>
    <recommendedName>
        <fullName evidence="1">F-box domain-containing protein</fullName>
    </recommendedName>
</protein>
<dbReference type="Gene3D" id="1.20.1280.50">
    <property type="match status" value="1"/>
</dbReference>
<dbReference type="Gene3D" id="3.80.10.10">
    <property type="entry name" value="Ribonuclease Inhibitor"/>
    <property type="match status" value="1"/>
</dbReference>
<sequence length="454" mass="52501">MLCSPDCTQHKYCIDPVTPLDYLKSGGGCPFAPSTCEPCRAFPELEEEIRKTAERLEGLLSRHRALRTEVNHCHSPIIRDLPVEILTGIFDAYLPDDYKVISLSPYRRPTLSQTAIPLRLGAVCRSWRQAAWLTPSLWTHVYVSLNKPYTPYLLNQYRILENWIQRSGSLPVDVNVFENDLHVNDIDRERVKKCLQLVVQCADRWRDVRLHVRRKWHQCLFSFLSQADGMALCPLQLRKFEFTSHGEDFQFPPDFTIKPQQLDIAERWPGRLNDLTGLICLRVSNWSWQECLEVLRQAPCLVSCHFIYVKRSFVADTLAISESHVLHNSIQQISFDTLPPSGLQLLTAPCLREFRLSGEYFKEADIPALSAFLTRSRFSLARLDLPTREFTPTFFISLLHELSALEHLTLNVENDEEMVIDPFLQRLIATTEDTNCFLPRLEYLAFNGNNLYFP</sequence>
<dbReference type="SUPFAM" id="SSF52047">
    <property type="entry name" value="RNI-like"/>
    <property type="match status" value="1"/>
</dbReference>
<dbReference type="Proteomes" id="UP000521872">
    <property type="component" value="Unassembled WGS sequence"/>
</dbReference>